<dbReference type="EMBL" id="LAZR01000296">
    <property type="protein sequence ID" value="KKN76402.1"/>
    <property type="molecule type" value="Genomic_DNA"/>
</dbReference>
<sequence length="97" mass="11148">MQVTIKEKLLVPEEIIPAHESEVEKERFHECDKCEEKIAHGSHSADEFTFELVQGFRYPGSGDGQTEEMELCTICANELVTLLKANGYRIIKSKWNY</sequence>
<gene>
    <name evidence="1" type="ORF">LCGC14_0370880</name>
</gene>
<name>A0A0F9TN97_9ZZZZ</name>
<proteinExistence type="predicted"/>
<evidence type="ECO:0000313" key="1">
    <source>
        <dbReference type="EMBL" id="KKN76402.1"/>
    </source>
</evidence>
<accession>A0A0F9TN97</accession>
<comment type="caution">
    <text evidence="1">The sequence shown here is derived from an EMBL/GenBank/DDBJ whole genome shotgun (WGS) entry which is preliminary data.</text>
</comment>
<dbReference type="AlphaFoldDB" id="A0A0F9TN97"/>
<reference evidence="1" key="1">
    <citation type="journal article" date="2015" name="Nature">
        <title>Complex archaea that bridge the gap between prokaryotes and eukaryotes.</title>
        <authorList>
            <person name="Spang A."/>
            <person name="Saw J.H."/>
            <person name="Jorgensen S.L."/>
            <person name="Zaremba-Niedzwiedzka K."/>
            <person name="Martijn J."/>
            <person name="Lind A.E."/>
            <person name="van Eijk R."/>
            <person name="Schleper C."/>
            <person name="Guy L."/>
            <person name="Ettema T.J."/>
        </authorList>
    </citation>
    <scope>NUCLEOTIDE SEQUENCE</scope>
</reference>
<protein>
    <submittedName>
        <fullName evidence="1">Uncharacterized protein</fullName>
    </submittedName>
</protein>
<organism evidence="1">
    <name type="scientific">marine sediment metagenome</name>
    <dbReference type="NCBI Taxonomy" id="412755"/>
    <lineage>
        <taxon>unclassified sequences</taxon>
        <taxon>metagenomes</taxon>
        <taxon>ecological metagenomes</taxon>
    </lineage>
</organism>